<dbReference type="GeneID" id="28990724"/>
<accession>A0A167K9Q3</accession>
<dbReference type="OrthoDB" id="5059218at2759"/>
<dbReference type="GO" id="GO:0003979">
    <property type="term" value="F:UDP-glucose 6-dehydrogenase activity"/>
    <property type="evidence" value="ECO:0007669"/>
    <property type="project" value="UniProtKB-EC"/>
</dbReference>
<dbReference type="Pfam" id="PF03721">
    <property type="entry name" value="UDPG_MGDP_dh_N"/>
    <property type="match status" value="1"/>
</dbReference>
<dbReference type="RefSeq" id="XP_018285596.1">
    <property type="nucleotide sequence ID" value="XM_018429818.1"/>
</dbReference>
<dbReference type="SMART" id="SM00984">
    <property type="entry name" value="UDPG_MGDP_dh_C"/>
    <property type="match status" value="1"/>
</dbReference>
<dbReference type="Proteomes" id="UP000077315">
    <property type="component" value="Unassembled WGS sequence"/>
</dbReference>
<dbReference type="PANTHER" id="PTHR11374:SF3">
    <property type="entry name" value="UDP-GLUCOSE 6-DEHYDROGENASE"/>
    <property type="match status" value="1"/>
</dbReference>
<feature type="binding site" evidence="11">
    <location>
        <begin position="130"/>
        <end position="131"/>
    </location>
    <ligand>
        <name>NAD(+)</name>
        <dbReference type="ChEBI" id="CHEBI:57540"/>
    </ligand>
</feature>
<organism evidence="13 14">
    <name type="scientific">Phycomyces blakesleeanus (strain ATCC 8743b / DSM 1359 / FGSC 10004 / NBRC 33097 / NRRL 1555)</name>
    <dbReference type="NCBI Taxonomy" id="763407"/>
    <lineage>
        <taxon>Eukaryota</taxon>
        <taxon>Fungi</taxon>
        <taxon>Fungi incertae sedis</taxon>
        <taxon>Mucoromycota</taxon>
        <taxon>Mucoromycotina</taxon>
        <taxon>Mucoromycetes</taxon>
        <taxon>Mucorales</taxon>
        <taxon>Phycomycetaceae</taxon>
        <taxon>Phycomyces</taxon>
    </lineage>
</organism>
<feature type="binding site" evidence="10">
    <location>
        <begin position="267"/>
        <end position="273"/>
    </location>
    <ligand>
        <name>substrate</name>
    </ligand>
</feature>
<dbReference type="FunFam" id="3.40.50.720:FF:000114">
    <property type="entry name" value="UDP-glucose 6-dehydrogenase"/>
    <property type="match status" value="1"/>
</dbReference>
<feature type="binding site" evidence="11">
    <location>
        <position position="36"/>
    </location>
    <ligand>
        <name>NAD(+)</name>
        <dbReference type="ChEBI" id="CHEBI:57540"/>
    </ligand>
</feature>
<dbReference type="InterPro" id="IPR036291">
    <property type="entry name" value="NAD(P)-bd_dom_sf"/>
</dbReference>
<evidence type="ECO:0000256" key="3">
    <source>
        <dbReference type="ARBA" id="ARBA00012954"/>
    </source>
</evidence>
<keyword evidence="5 8" id="KW-0560">Oxidoreductase</keyword>
<dbReference type="GO" id="GO:0006065">
    <property type="term" value="P:UDP-glucuronate biosynthetic process"/>
    <property type="evidence" value="ECO:0007669"/>
    <property type="project" value="UniProtKB-UniPathway"/>
</dbReference>
<reference evidence="14" key="1">
    <citation type="submission" date="2015-06" db="EMBL/GenBank/DDBJ databases">
        <title>Expansion of signal transduction pathways in fungi by whole-genome duplication.</title>
        <authorList>
            <consortium name="DOE Joint Genome Institute"/>
            <person name="Corrochano L.M."/>
            <person name="Kuo A."/>
            <person name="Marcet-Houben M."/>
            <person name="Polaino S."/>
            <person name="Salamov A."/>
            <person name="Villalobos J.M."/>
            <person name="Alvarez M.I."/>
            <person name="Avalos J."/>
            <person name="Benito E.P."/>
            <person name="Benoit I."/>
            <person name="Burger G."/>
            <person name="Camino L.P."/>
            <person name="Canovas D."/>
            <person name="Cerda-Olmedo E."/>
            <person name="Cheng J.-F."/>
            <person name="Dominguez A."/>
            <person name="Elias M."/>
            <person name="Eslava A.P."/>
            <person name="Glaser F."/>
            <person name="Grimwood J."/>
            <person name="Gutierrez G."/>
            <person name="Heitman J."/>
            <person name="Henrissat B."/>
            <person name="Iturriaga E.A."/>
            <person name="Lang B.F."/>
            <person name="Lavin J.L."/>
            <person name="Lee S."/>
            <person name="Li W."/>
            <person name="Lindquist E."/>
            <person name="Lopez-Garcia S."/>
            <person name="Luque E.M."/>
            <person name="Marcos A.T."/>
            <person name="Martin J."/>
            <person name="McCluskey K."/>
            <person name="Medina H.R."/>
            <person name="Miralles-Duran A."/>
            <person name="Miyazaki A."/>
            <person name="Munoz-Torres E."/>
            <person name="Oguiza J.A."/>
            <person name="Ohm R."/>
            <person name="Olmedo M."/>
            <person name="Orejas M."/>
            <person name="Ortiz-Castellanos L."/>
            <person name="Pisabarro A.G."/>
            <person name="Rodriguez-Romero J."/>
            <person name="Ruiz-Herrera J."/>
            <person name="Ruiz-Vazquez R."/>
            <person name="Sanz C."/>
            <person name="Schackwitz W."/>
            <person name="Schmutz J."/>
            <person name="Shahriari M."/>
            <person name="Shelest E."/>
            <person name="Silva-Franco F."/>
            <person name="Soanes D."/>
            <person name="Syed K."/>
            <person name="Tagua V.G."/>
            <person name="Talbot N.J."/>
            <person name="Thon M."/>
            <person name="De vries R.P."/>
            <person name="Wiebenga A."/>
            <person name="Yadav J.S."/>
            <person name="Braun E.L."/>
            <person name="Baker S."/>
            <person name="Garre V."/>
            <person name="Horwitz B."/>
            <person name="Torres-Martinez S."/>
            <person name="Idnurm A."/>
            <person name="Herrera-Estrella A."/>
            <person name="Gabaldon T."/>
            <person name="Grigoriev I.V."/>
        </authorList>
    </citation>
    <scope>NUCLEOTIDE SEQUENCE [LARGE SCALE GENOMIC DNA]</scope>
    <source>
        <strain evidence="14">NRRL 1555(-)</strain>
    </source>
</reference>
<dbReference type="EC" id="1.1.1.22" evidence="3 8"/>
<feature type="binding site" evidence="11">
    <location>
        <begin position="276"/>
        <end position="279"/>
    </location>
    <ligand>
        <name>NAD(+)</name>
        <dbReference type="ChEBI" id="CHEBI:57540"/>
    </ligand>
</feature>
<keyword evidence="6 8" id="KW-0520">NAD</keyword>
<feature type="binding site" evidence="10">
    <location>
        <begin position="338"/>
        <end position="339"/>
    </location>
    <ligand>
        <name>substrate</name>
    </ligand>
</feature>
<name>A0A167K9Q3_PHYB8</name>
<dbReference type="Gene3D" id="1.20.5.100">
    <property type="entry name" value="Cytochrome c1, transmembrane anchor, C-terminal"/>
    <property type="match status" value="1"/>
</dbReference>
<evidence type="ECO:0000313" key="14">
    <source>
        <dbReference type="Proteomes" id="UP000077315"/>
    </source>
</evidence>
<dbReference type="SUPFAM" id="SSF51735">
    <property type="entry name" value="NAD(P)-binding Rossmann-fold domains"/>
    <property type="match status" value="1"/>
</dbReference>
<sequence length="472" mass="51987">MVVVKNICCIGAGYVGGPTCAVIAYKCHDIKVTIVDINPERIAAWNSSKLPIYEPGLDEIVFERRGKNLFFSTDVDATIQEADLIFVSVNTPTKKTGLGAGMAADLAYIESATRRIAEVATSPKIVVEKSTVPCRTAQSMRTILEANSTNEIHFDILSNPEFLAEGTAIKDLLSPDRVLIGALQTKEGLAAQEALVNVYTNWVPKERVITTNLWSSELTKLAANALLAQRISSINALSAICEATGADVDEVAYACGLDSRLGPKFLKASVGFGGSCFQKDILNLVYLSHQLNLPEVADYWKQVVTMNEYQKKRFVRTIISTLFNTITNKKIAVLGFAFKKDTGDTRESAAITLIKDFIDERAQVAIYDPKVSSEQIFMDLCEPGVVDTRKQVEKQIQICSSAYEAAKDADAVVIVTEWDEFRDDQLDYERIYKNMHKPAFLFDGRLLVDAAKLRKIGFKVNVIGKNELAGTA</sequence>
<dbReference type="InterPro" id="IPR014026">
    <property type="entry name" value="UDP-Glc/GDP-Man_DH_dimer"/>
</dbReference>
<dbReference type="Gene3D" id="3.40.50.720">
    <property type="entry name" value="NAD(P)-binding Rossmann-like Domain"/>
    <property type="match status" value="2"/>
</dbReference>
<evidence type="ECO:0000256" key="10">
    <source>
        <dbReference type="PIRSR" id="PIRSR500133-2"/>
    </source>
</evidence>
<feature type="binding site" evidence="11">
    <location>
        <position position="346"/>
    </location>
    <ligand>
        <name>NAD(+)</name>
        <dbReference type="ChEBI" id="CHEBI:57540"/>
    </ligand>
</feature>
<feature type="domain" description="UDP-glucose/GDP-mannose dehydrogenase C-terminal" evidence="12">
    <location>
        <begin position="332"/>
        <end position="450"/>
    </location>
</feature>
<dbReference type="Pfam" id="PF03720">
    <property type="entry name" value="UDPG_MGDP_dh_C"/>
    <property type="match status" value="1"/>
</dbReference>
<dbReference type="GO" id="GO:0051287">
    <property type="term" value="F:NAD binding"/>
    <property type="evidence" value="ECO:0007669"/>
    <property type="project" value="InterPro"/>
</dbReference>
<dbReference type="UniPathway" id="UPA00038">
    <property type="reaction ID" value="UER00491"/>
</dbReference>
<dbReference type="SUPFAM" id="SSF48179">
    <property type="entry name" value="6-phosphogluconate dehydrogenase C-terminal domain-like"/>
    <property type="match status" value="1"/>
</dbReference>
<feature type="binding site" evidence="10">
    <location>
        <position position="260"/>
    </location>
    <ligand>
        <name>substrate</name>
    </ligand>
</feature>
<evidence type="ECO:0000259" key="12">
    <source>
        <dbReference type="SMART" id="SM00984"/>
    </source>
</evidence>
<evidence type="ECO:0000256" key="1">
    <source>
        <dbReference type="ARBA" id="ARBA00004701"/>
    </source>
</evidence>
<evidence type="ECO:0000256" key="9">
    <source>
        <dbReference type="PIRSR" id="PIRSR500133-1"/>
    </source>
</evidence>
<comment type="pathway">
    <text evidence="1">Nucleotide-sugar biosynthesis; UDP-alpha-D-glucuronate biosynthesis; UDP-alpha-D-glucuronate from UDP-alpha-D-glucose: step 1/1.</text>
</comment>
<comment type="catalytic activity">
    <reaction evidence="7 8">
        <text>UDP-alpha-D-glucose + 2 NAD(+) + H2O = UDP-alpha-D-glucuronate + 2 NADH + 3 H(+)</text>
        <dbReference type="Rhea" id="RHEA:23596"/>
        <dbReference type="ChEBI" id="CHEBI:15377"/>
        <dbReference type="ChEBI" id="CHEBI:15378"/>
        <dbReference type="ChEBI" id="CHEBI:57540"/>
        <dbReference type="ChEBI" id="CHEBI:57945"/>
        <dbReference type="ChEBI" id="CHEBI:58052"/>
        <dbReference type="ChEBI" id="CHEBI:58885"/>
        <dbReference type="EC" id="1.1.1.22"/>
    </reaction>
</comment>
<evidence type="ECO:0000256" key="2">
    <source>
        <dbReference type="ARBA" id="ARBA00006601"/>
    </source>
</evidence>
<dbReference type="VEuPathDB" id="FungiDB:PHYBLDRAFT_136881"/>
<evidence type="ECO:0000313" key="13">
    <source>
        <dbReference type="EMBL" id="OAD67556.1"/>
    </source>
</evidence>
<dbReference type="PANTHER" id="PTHR11374">
    <property type="entry name" value="UDP-GLUCOSE DEHYDROGENASE/UDP-MANNAC DEHYDROGENASE"/>
    <property type="match status" value="1"/>
</dbReference>
<evidence type="ECO:0000256" key="8">
    <source>
        <dbReference type="PIRNR" id="PIRNR000124"/>
    </source>
</evidence>
<evidence type="ECO:0000256" key="6">
    <source>
        <dbReference type="ARBA" id="ARBA00023027"/>
    </source>
</evidence>
<evidence type="ECO:0000256" key="4">
    <source>
        <dbReference type="ARBA" id="ARBA00015132"/>
    </source>
</evidence>
<dbReference type="GO" id="GO:0006024">
    <property type="term" value="P:glycosaminoglycan biosynthetic process"/>
    <property type="evidence" value="ECO:0007669"/>
    <property type="project" value="TreeGrafter"/>
</dbReference>
<dbReference type="NCBIfam" id="TIGR03026">
    <property type="entry name" value="NDP-sugDHase"/>
    <property type="match status" value="1"/>
</dbReference>
<dbReference type="InterPro" id="IPR028356">
    <property type="entry name" value="UDPglc_DH_euk"/>
</dbReference>
<feature type="active site" description="Nucleophile" evidence="9">
    <location>
        <position position="276"/>
    </location>
</feature>
<dbReference type="InterPro" id="IPR008927">
    <property type="entry name" value="6-PGluconate_DH-like_C_sf"/>
</dbReference>
<dbReference type="AlphaFoldDB" id="A0A167K9Q3"/>
<proteinExistence type="inferred from homology"/>
<dbReference type="FunFam" id="1.20.5.100:FF:000001">
    <property type="entry name" value="UDP-glucose 6-dehydrogenase"/>
    <property type="match status" value="1"/>
</dbReference>
<comment type="similarity">
    <text evidence="2 8">Belongs to the UDP-glucose/GDP-mannose dehydrogenase family.</text>
</comment>
<feature type="binding site" evidence="11">
    <location>
        <begin position="89"/>
        <end position="93"/>
    </location>
    <ligand>
        <name>NAD(+)</name>
        <dbReference type="ChEBI" id="CHEBI:57540"/>
    </ligand>
</feature>
<dbReference type="PIRSF" id="PIRSF500133">
    <property type="entry name" value="UDPglc_DH_euk"/>
    <property type="match status" value="1"/>
</dbReference>
<dbReference type="GO" id="GO:0005634">
    <property type="term" value="C:nucleus"/>
    <property type="evidence" value="ECO:0007669"/>
    <property type="project" value="TreeGrafter"/>
</dbReference>
<protein>
    <recommendedName>
        <fullName evidence="4 8">UDP-glucose 6-dehydrogenase</fullName>
        <ecNumber evidence="3 8">1.1.1.22</ecNumber>
    </recommendedName>
</protein>
<dbReference type="InterPro" id="IPR036220">
    <property type="entry name" value="UDP-Glc/GDP-Man_DH_C_sf"/>
</dbReference>
<gene>
    <name evidence="13" type="ORF">PHYBLDRAFT_136881</name>
</gene>
<feature type="binding site" evidence="10">
    <location>
        <position position="445"/>
    </location>
    <ligand>
        <name>substrate</name>
    </ligand>
</feature>
<feature type="binding site" evidence="11">
    <location>
        <position position="165"/>
    </location>
    <ligand>
        <name>NAD(+)</name>
        <dbReference type="ChEBI" id="CHEBI:57540"/>
    </ligand>
</feature>
<dbReference type="STRING" id="763407.A0A167K9Q3"/>
<dbReference type="PIRSF" id="PIRSF000124">
    <property type="entry name" value="UDPglc_GDPman_dh"/>
    <property type="match status" value="1"/>
</dbReference>
<dbReference type="SUPFAM" id="SSF52413">
    <property type="entry name" value="UDP-glucose/GDP-mannose dehydrogenase C-terminal domain"/>
    <property type="match status" value="1"/>
</dbReference>
<dbReference type="InterPro" id="IPR017476">
    <property type="entry name" value="UDP-Glc/GDP-Man"/>
</dbReference>
<feature type="binding site" evidence="11">
    <location>
        <position position="41"/>
    </location>
    <ligand>
        <name>NAD(+)</name>
        <dbReference type="ChEBI" id="CHEBI:57540"/>
    </ligand>
</feature>
<dbReference type="Pfam" id="PF00984">
    <property type="entry name" value="UDPG_MGDP_dh"/>
    <property type="match status" value="1"/>
</dbReference>
<dbReference type="InParanoid" id="A0A167K9Q3"/>
<dbReference type="EMBL" id="KV440999">
    <property type="protein sequence ID" value="OAD67556.1"/>
    <property type="molecule type" value="Genomic_DNA"/>
</dbReference>
<keyword evidence="14" id="KW-1185">Reference proteome</keyword>
<evidence type="ECO:0000256" key="7">
    <source>
        <dbReference type="ARBA" id="ARBA00047473"/>
    </source>
</evidence>
<dbReference type="InterPro" id="IPR001732">
    <property type="entry name" value="UDP-Glc/GDP-Man_DH_N"/>
</dbReference>
<evidence type="ECO:0000256" key="11">
    <source>
        <dbReference type="PIRSR" id="PIRSR500133-3"/>
    </source>
</evidence>
<feature type="binding site" evidence="11">
    <location>
        <begin position="11"/>
        <end position="16"/>
    </location>
    <ligand>
        <name>NAD(+)</name>
        <dbReference type="ChEBI" id="CHEBI:57540"/>
    </ligand>
</feature>
<dbReference type="FunFam" id="3.40.50.720:FF:000032">
    <property type="entry name" value="UDP-glucose 6-dehydrogenase"/>
    <property type="match status" value="1"/>
</dbReference>
<dbReference type="InterPro" id="IPR014027">
    <property type="entry name" value="UDP-Glc/GDP-Man_DH_C"/>
</dbReference>
<evidence type="ECO:0000256" key="5">
    <source>
        <dbReference type="ARBA" id="ARBA00023002"/>
    </source>
</evidence>
<feature type="binding site" evidence="10">
    <location>
        <begin position="161"/>
        <end position="165"/>
    </location>
    <ligand>
        <name>substrate</name>
    </ligand>
</feature>
<feature type="binding site" evidence="10">
    <location>
        <begin position="220"/>
        <end position="224"/>
    </location>
    <ligand>
        <name>substrate</name>
    </ligand>
</feature>